<organism evidence="7 8">
    <name type="scientific">Micromonospora rhizosphaerae</name>
    <dbReference type="NCBI Taxonomy" id="568872"/>
    <lineage>
        <taxon>Bacteria</taxon>
        <taxon>Bacillati</taxon>
        <taxon>Actinomycetota</taxon>
        <taxon>Actinomycetes</taxon>
        <taxon>Micromonosporales</taxon>
        <taxon>Micromonosporaceae</taxon>
        <taxon>Micromonospora</taxon>
    </lineage>
</organism>
<feature type="domain" description="IclR-ED" evidence="6">
    <location>
        <begin position="72"/>
        <end position="251"/>
    </location>
</feature>
<dbReference type="PROSITE" id="PS51077">
    <property type="entry name" value="HTH_ICLR"/>
    <property type="match status" value="1"/>
</dbReference>
<dbReference type="RefSeq" id="WP_091344780.1">
    <property type="nucleotide sequence ID" value="NZ_FMHV01000002.1"/>
</dbReference>
<dbReference type="SMART" id="SM00346">
    <property type="entry name" value="HTH_ICLR"/>
    <property type="match status" value="1"/>
</dbReference>
<dbReference type="Pfam" id="PF01614">
    <property type="entry name" value="IclR_C"/>
    <property type="match status" value="1"/>
</dbReference>
<evidence type="ECO:0000256" key="2">
    <source>
        <dbReference type="ARBA" id="ARBA00023125"/>
    </source>
</evidence>
<evidence type="ECO:0000259" key="6">
    <source>
        <dbReference type="PROSITE" id="PS51078"/>
    </source>
</evidence>
<feature type="domain" description="HTH iclR-type" evidence="5">
    <location>
        <begin position="10"/>
        <end position="71"/>
    </location>
</feature>
<dbReference type="Gene3D" id="1.10.10.10">
    <property type="entry name" value="Winged helix-like DNA-binding domain superfamily/Winged helix DNA-binding domain"/>
    <property type="match status" value="1"/>
</dbReference>
<dbReference type="InterPro" id="IPR029016">
    <property type="entry name" value="GAF-like_dom_sf"/>
</dbReference>
<dbReference type="InterPro" id="IPR050707">
    <property type="entry name" value="HTH_MetabolicPath_Reg"/>
</dbReference>
<keyword evidence="1" id="KW-0805">Transcription regulation</keyword>
<dbReference type="InterPro" id="IPR036388">
    <property type="entry name" value="WH-like_DNA-bd_sf"/>
</dbReference>
<dbReference type="InterPro" id="IPR014757">
    <property type="entry name" value="Tscrpt_reg_IclR_C"/>
</dbReference>
<keyword evidence="3" id="KW-0804">Transcription</keyword>
<dbReference type="Proteomes" id="UP000199413">
    <property type="component" value="Unassembled WGS sequence"/>
</dbReference>
<dbReference type="InterPro" id="IPR036390">
    <property type="entry name" value="WH_DNA-bd_sf"/>
</dbReference>
<dbReference type="InterPro" id="IPR005471">
    <property type="entry name" value="Tscrpt_reg_IclR_N"/>
</dbReference>
<keyword evidence="2" id="KW-0238">DNA-binding</keyword>
<reference evidence="8" key="1">
    <citation type="submission" date="2016-06" db="EMBL/GenBank/DDBJ databases">
        <authorList>
            <person name="Varghese N."/>
            <person name="Submissions Spin"/>
        </authorList>
    </citation>
    <scope>NUCLEOTIDE SEQUENCE [LARGE SCALE GENOMIC DNA]</scope>
    <source>
        <strain evidence="8">DSM 45431</strain>
    </source>
</reference>
<dbReference type="EMBL" id="FMHV01000002">
    <property type="protein sequence ID" value="SCL33788.1"/>
    <property type="molecule type" value="Genomic_DNA"/>
</dbReference>
<dbReference type="PROSITE" id="PS51078">
    <property type="entry name" value="ICLR_ED"/>
    <property type="match status" value="1"/>
</dbReference>
<dbReference type="AlphaFoldDB" id="A0A1C6SWB1"/>
<evidence type="ECO:0000256" key="4">
    <source>
        <dbReference type="SAM" id="MobiDB-lite"/>
    </source>
</evidence>
<dbReference type="SUPFAM" id="SSF46785">
    <property type="entry name" value="Winged helix' DNA-binding domain"/>
    <property type="match status" value="1"/>
</dbReference>
<dbReference type="GO" id="GO:0003677">
    <property type="term" value="F:DNA binding"/>
    <property type="evidence" value="ECO:0007669"/>
    <property type="project" value="UniProtKB-KW"/>
</dbReference>
<protein>
    <submittedName>
        <fullName evidence="7">Transcriptional regulator, IclR family</fullName>
    </submittedName>
</protein>
<keyword evidence="8" id="KW-1185">Reference proteome</keyword>
<dbReference type="GO" id="GO:0003700">
    <property type="term" value="F:DNA-binding transcription factor activity"/>
    <property type="evidence" value="ECO:0007669"/>
    <property type="project" value="TreeGrafter"/>
</dbReference>
<dbReference type="OrthoDB" id="60629at2"/>
<evidence type="ECO:0000313" key="8">
    <source>
        <dbReference type="Proteomes" id="UP000199413"/>
    </source>
</evidence>
<dbReference type="Gene3D" id="3.30.450.40">
    <property type="match status" value="1"/>
</dbReference>
<evidence type="ECO:0000313" key="7">
    <source>
        <dbReference type="EMBL" id="SCL33788.1"/>
    </source>
</evidence>
<name>A0A1C6SWB1_9ACTN</name>
<evidence type="ECO:0000259" key="5">
    <source>
        <dbReference type="PROSITE" id="PS51077"/>
    </source>
</evidence>
<evidence type="ECO:0000256" key="1">
    <source>
        <dbReference type="ARBA" id="ARBA00023015"/>
    </source>
</evidence>
<dbReference type="PANTHER" id="PTHR30136:SF24">
    <property type="entry name" value="HTH-TYPE TRANSCRIPTIONAL REPRESSOR ALLR"/>
    <property type="match status" value="1"/>
</dbReference>
<feature type="region of interest" description="Disordered" evidence="4">
    <location>
        <begin position="253"/>
        <end position="276"/>
    </location>
</feature>
<gene>
    <name evidence="7" type="ORF">GA0070624_4822</name>
</gene>
<dbReference type="SUPFAM" id="SSF55781">
    <property type="entry name" value="GAF domain-like"/>
    <property type="match status" value="1"/>
</dbReference>
<dbReference type="STRING" id="568872.GA0070624_4822"/>
<proteinExistence type="predicted"/>
<evidence type="ECO:0000256" key="3">
    <source>
        <dbReference type="ARBA" id="ARBA00023163"/>
    </source>
</evidence>
<dbReference type="Pfam" id="PF09339">
    <property type="entry name" value="HTH_IclR"/>
    <property type="match status" value="1"/>
</dbReference>
<accession>A0A1C6SWB1</accession>
<dbReference type="PANTHER" id="PTHR30136">
    <property type="entry name" value="HELIX-TURN-HELIX TRANSCRIPTIONAL REGULATOR, ICLR FAMILY"/>
    <property type="match status" value="1"/>
</dbReference>
<dbReference type="GO" id="GO:0045892">
    <property type="term" value="P:negative regulation of DNA-templated transcription"/>
    <property type="evidence" value="ECO:0007669"/>
    <property type="project" value="TreeGrafter"/>
</dbReference>
<sequence length="276" mass="29280">MAGGIRDPRTSVTSRVLAILGAFDVDHPTLTLTDIARRTGLPLATAHRLVGELVAWRALSRGPDGGYTVGVRLWEVGLLSPLHARLREVALPYLQDLHSAVRENVHLAVRDGDEALYVEKVTGHRAVPIISRVGGRLPLHATGVGKALLAFASAAYIAAFLRGPLPRCTSYTITEPGRLARELATVRRHGWAATSEEMTLGSCSVAVPVLDTEGTAVASIGVVVHSLGAHLERLVPALRGVADQVAARLTTTAEDPYPGLRHGVAPHRPPAHRASA</sequence>